<proteinExistence type="predicted"/>
<evidence type="ECO:0000313" key="2">
    <source>
        <dbReference type="Proteomes" id="UP000823775"/>
    </source>
</evidence>
<dbReference type="Proteomes" id="UP000823775">
    <property type="component" value="Unassembled WGS sequence"/>
</dbReference>
<accession>A0ABS8SQM9</accession>
<dbReference type="EMBL" id="JACEIK010000707">
    <property type="protein sequence ID" value="MCD7461213.1"/>
    <property type="molecule type" value="Genomic_DNA"/>
</dbReference>
<organism evidence="1 2">
    <name type="scientific">Datura stramonium</name>
    <name type="common">Jimsonweed</name>
    <name type="synonym">Common thornapple</name>
    <dbReference type="NCBI Taxonomy" id="4076"/>
    <lineage>
        <taxon>Eukaryota</taxon>
        <taxon>Viridiplantae</taxon>
        <taxon>Streptophyta</taxon>
        <taxon>Embryophyta</taxon>
        <taxon>Tracheophyta</taxon>
        <taxon>Spermatophyta</taxon>
        <taxon>Magnoliopsida</taxon>
        <taxon>eudicotyledons</taxon>
        <taxon>Gunneridae</taxon>
        <taxon>Pentapetalae</taxon>
        <taxon>asterids</taxon>
        <taxon>lamiids</taxon>
        <taxon>Solanales</taxon>
        <taxon>Solanaceae</taxon>
        <taxon>Solanoideae</taxon>
        <taxon>Datureae</taxon>
        <taxon>Datura</taxon>
    </lineage>
</organism>
<gene>
    <name evidence="1" type="ORF">HAX54_045536</name>
</gene>
<keyword evidence="2" id="KW-1185">Reference proteome</keyword>
<reference evidence="1 2" key="1">
    <citation type="journal article" date="2021" name="BMC Genomics">
        <title>Datura genome reveals duplications of psychoactive alkaloid biosynthetic genes and high mutation rate following tissue culture.</title>
        <authorList>
            <person name="Rajewski A."/>
            <person name="Carter-House D."/>
            <person name="Stajich J."/>
            <person name="Litt A."/>
        </authorList>
    </citation>
    <scope>NUCLEOTIDE SEQUENCE [LARGE SCALE GENOMIC DNA]</scope>
    <source>
        <strain evidence="1">AR-01</strain>
    </source>
</reference>
<evidence type="ECO:0000313" key="1">
    <source>
        <dbReference type="EMBL" id="MCD7461213.1"/>
    </source>
</evidence>
<sequence length="188" mass="18816">MSSNMYTGFTRLCKGLAVVLVGGHIVAQILPSAVSYLALIPAKVYCGGRFEGICLGAGLYDDGCSGYNGGGGGGSGGICDDSCIKAVNVTGPNVPLSKEPLVAALDCSGGNGNMVVEAVGIMVVVEDTFVEGGSSGGGSGCLSVVLPDILLGLIFREVEVVAMEVNTGVTPATAGLGRKSFCARMSQQ</sequence>
<protein>
    <submittedName>
        <fullName evidence="1">Uncharacterized protein</fullName>
    </submittedName>
</protein>
<name>A0ABS8SQM9_DATST</name>
<comment type="caution">
    <text evidence="1">The sequence shown here is derived from an EMBL/GenBank/DDBJ whole genome shotgun (WGS) entry which is preliminary data.</text>
</comment>